<organism evidence="2 3">
    <name type="scientific">Bodo saltans</name>
    <name type="common">Flagellated protozoan</name>
    <dbReference type="NCBI Taxonomy" id="75058"/>
    <lineage>
        <taxon>Eukaryota</taxon>
        <taxon>Discoba</taxon>
        <taxon>Euglenozoa</taxon>
        <taxon>Kinetoplastea</taxon>
        <taxon>Metakinetoplastina</taxon>
        <taxon>Eubodonida</taxon>
        <taxon>Bodonidae</taxon>
        <taxon>Bodo</taxon>
    </lineage>
</organism>
<feature type="non-terminal residue" evidence="2">
    <location>
        <position position="126"/>
    </location>
</feature>
<keyword evidence="3" id="KW-1185">Reference proteome</keyword>
<keyword evidence="1" id="KW-1133">Transmembrane helix</keyword>
<gene>
    <name evidence="2" type="ORF">BSAL_25260</name>
</gene>
<evidence type="ECO:0000313" key="3">
    <source>
        <dbReference type="Proteomes" id="UP000051952"/>
    </source>
</evidence>
<keyword evidence="1 2" id="KW-0812">Transmembrane</keyword>
<dbReference type="EMBL" id="CYKH01001796">
    <property type="protein sequence ID" value="CUG90152.1"/>
    <property type="molecule type" value="Genomic_DNA"/>
</dbReference>
<evidence type="ECO:0000313" key="2">
    <source>
        <dbReference type="EMBL" id="CUG90152.1"/>
    </source>
</evidence>
<reference evidence="3" key="1">
    <citation type="submission" date="2015-09" db="EMBL/GenBank/DDBJ databases">
        <authorList>
            <consortium name="Pathogen Informatics"/>
        </authorList>
    </citation>
    <scope>NUCLEOTIDE SEQUENCE [LARGE SCALE GENOMIC DNA]</scope>
    <source>
        <strain evidence="3">Lake Konstanz</strain>
    </source>
</reference>
<sequence>MLVRSQFTLRNLALENEIWGTSLLLFGVVVNGAGAGLLVANVSVVVGPSPGVRPVQPADASVIGIYVVSCSAMNVVSLTFQRMLCVHDMSLIDSRCIVFQQCNTTNDAHLRSYQASTHLFHLVPFL</sequence>
<keyword evidence="1" id="KW-0472">Membrane</keyword>
<feature type="transmembrane region" description="Helical" evidence="1">
    <location>
        <begin position="60"/>
        <end position="80"/>
    </location>
</feature>
<evidence type="ECO:0000256" key="1">
    <source>
        <dbReference type="SAM" id="Phobius"/>
    </source>
</evidence>
<name>A0A0S4JNR7_BODSA</name>
<feature type="transmembrane region" description="Helical" evidence="1">
    <location>
        <begin position="21"/>
        <end position="40"/>
    </location>
</feature>
<proteinExistence type="predicted"/>
<protein>
    <submittedName>
        <fullName evidence="2">Transmembrane protein, putative</fullName>
    </submittedName>
</protein>
<dbReference type="Proteomes" id="UP000051952">
    <property type="component" value="Unassembled WGS sequence"/>
</dbReference>
<dbReference type="AlphaFoldDB" id="A0A0S4JNR7"/>
<accession>A0A0S4JNR7</accession>
<dbReference type="VEuPathDB" id="TriTrypDB:BSAL_25260"/>